<evidence type="ECO:0000313" key="2">
    <source>
        <dbReference type="EMBL" id="SHM30671.1"/>
    </source>
</evidence>
<dbReference type="RefSeq" id="WP_072780700.1">
    <property type="nucleotide sequence ID" value="NZ_FRCX01000001.1"/>
</dbReference>
<gene>
    <name evidence="2" type="ORF">SAMN05192549_101248</name>
</gene>
<proteinExistence type="predicted"/>
<keyword evidence="3" id="KW-1185">Reference proteome</keyword>
<evidence type="ECO:0000313" key="3">
    <source>
        <dbReference type="Proteomes" id="UP000184339"/>
    </source>
</evidence>
<dbReference type="EMBL" id="FRCX01000001">
    <property type="protein sequence ID" value="SHM30671.1"/>
    <property type="molecule type" value="Genomic_DNA"/>
</dbReference>
<keyword evidence="1" id="KW-1133">Transmembrane helix</keyword>
<name>A0A1M7HQ38_9BURK</name>
<evidence type="ECO:0008006" key="4">
    <source>
        <dbReference type="Google" id="ProtNLM"/>
    </source>
</evidence>
<accession>A0A1M7HQ38</accession>
<keyword evidence="1" id="KW-0812">Transmembrane</keyword>
<dbReference type="AlphaFoldDB" id="A0A1M7HQ38"/>
<dbReference type="OrthoDB" id="8703156at2"/>
<keyword evidence="1" id="KW-0472">Membrane</keyword>
<dbReference type="Proteomes" id="UP000184339">
    <property type="component" value="Unassembled WGS sequence"/>
</dbReference>
<dbReference type="STRING" id="551987.SAMN05192549_101248"/>
<feature type="transmembrane region" description="Helical" evidence="1">
    <location>
        <begin position="7"/>
        <end position="26"/>
    </location>
</feature>
<feature type="transmembrane region" description="Helical" evidence="1">
    <location>
        <begin position="46"/>
        <end position="67"/>
    </location>
</feature>
<evidence type="ECO:0000256" key="1">
    <source>
        <dbReference type="SAM" id="Phobius"/>
    </source>
</evidence>
<reference evidence="3" key="1">
    <citation type="submission" date="2016-11" db="EMBL/GenBank/DDBJ databases">
        <authorList>
            <person name="Varghese N."/>
            <person name="Submissions S."/>
        </authorList>
    </citation>
    <scope>NUCLEOTIDE SEQUENCE [LARGE SCALE GENOMIC DNA]</scope>
    <source>
        <strain evidence="3">Sac-22</strain>
    </source>
</reference>
<feature type="transmembrane region" description="Helical" evidence="1">
    <location>
        <begin position="96"/>
        <end position="113"/>
    </location>
</feature>
<organism evidence="2 3">
    <name type="scientific">Duganella sacchari</name>
    <dbReference type="NCBI Taxonomy" id="551987"/>
    <lineage>
        <taxon>Bacteria</taxon>
        <taxon>Pseudomonadati</taxon>
        <taxon>Pseudomonadota</taxon>
        <taxon>Betaproteobacteria</taxon>
        <taxon>Burkholderiales</taxon>
        <taxon>Oxalobacteraceae</taxon>
        <taxon>Telluria group</taxon>
        <taxon>Duganella</taxon>
    </lineage>
</organism>
<sequence length="130" mass="14073">MKRPTSVSVIAWIILATSVFSLVVNYKNMDNPLVVELMAKSLLPMSLQYAMMYLGLVIAGVAAVAMLKGLDWGRKLYFGWSLFGMIVALATSPLKVALIPGAVVLAIMAYFLYRPKANAYFVPQGAPGNA</sequence>
<protein>
    <recommendedName>
        <fullName evidence="4">DoxX-like family protein</fullName>
    </recommendedName>
</protein>